<reference evidence="2" key="2">
    <citation type="submission" date="2015-01" db="EMBL/GenBank/DDBJ databases">
        <title>Evolutionary Origins and Diversification of the Mycorrhizal Mutualists.</title>
        <authorList>
            <consortium name="DOE Joint Genome Institute"/>
            <consortium name="Mycorrhizal Genomics Consortium"/>
            <person name="Kohler A."/>
            <person name="Kuo A."/>
            <person name="Nagy L.G."/>
            <person name="Floudas D."/>
            <person name="Copeland A."/>
            <person name="Barry K.W."/>
            <person name="Cichocki N."/>
            <person name="Veneault-Fourrey C."/>
            <person name="LaButti K."/>
            <person name="Lindquist E.A."/>
            <person name="Lipzen A."/>
            <person name="Lundell T."/>
            <person name="Morin E."/>
            <person name="Murat C."/>
            <person name="Riley R."/>
            <person name="Ohm R."/>
            <person name="Sun H."/>
            <person name="Tunlid A."/>
            <person name="Henrissat B."/>
            <person name="Grigoriev I.V."/>
            <person name="Hibbett D.S."/>
            <person name="Martin F."/>
        </authorList>
    </citation>
    <scope>NUCLEOTIDE SEQUENCE [LARGE SCALE GENOMIC DNA]</scope>
    <source>
        <strain evidence="2">ATCC 200175</strain>
    </source>
</reference>
<proteinExistence type="predicted"/>
<gene>
    <name evidence="1" type="ORF">PAXINDRAFT_182510</name>
</gene>
<accession>A0A0C9TIZ8</accession>
<evidence type="ECO:0000313" key="2">
    <source>
        <dbReference type="Proteomes" id="UP000053647"/>
    </source>
</evidence>
<dbReference type="Proteomes" id="UP000053647">
    <property type="component" value="Unassembled WGS sequence"/>
</dbReference>
<dbReference type="AlphaFoldDB" id="A0A0C9TIZ8"/>
<protein>
    <submittedName>
        <fullName evidence="1">Uncharacterized protein</fullName>
    </submittedName>
</protein>
<dbReference type="EMBL" id="KN819943">
    <property type="protein sequence ID" value="KIJ07301.1"/>
    <property type="molecule type" value="Genomic_DNA"/>
</dbReference>
<sequence>MCARRWNKYSGVGTFSQLLVYLVQIRRRPSPRAPWFIAGRDSALGCPQLDLSCQPTKPETRPTVLVREAYLEAYHANSAPPHPGSIRDRCFFGDFQNCVTDIITAIGSTYLDTARRIDCARPTVQESPAAEGDSNGSMVMVMREAALASTCGIFRSEQGLRESPTPQSLTHAAPLYLAHNYTLLDLNTWNGAWMTQVHTCSARQSRPDERACNHWLTNDQKGRIGWNVMRASAKHGARSERENAATLRRKLEMGQMRLTYCAVRTSTDRTEHSQSVGLLSKVNRVRGRAAPLYVPNRALTFLHWQGNMTGMDDMDTCKTEWACACCFKMVGGSKDLEKQRCPDPCKRTIPRRSGRQPDMGASQTCSCQYLVVASAGVTGLAELGCASGFIDN</sequence>
<reference evidence="1 2" key="1">
    <citation type="submission" date="2014-06" db="EMBL/GenBank/DDBJ databases">
        <authorList>
            <consortium name="DOE Joint Genome Institute"/>
            <person name="Kuo A."/>
            <person name="Kohler A."/>
            <person name="Nagy L.G."/>
            <person name="Floudas D."/>
            <person name="Copeland A."/>
            <person name="Barry K.W."/>
            <person name="Cichocki N."/>
            <person name="Veneault-Fourrey C."/>
            <person name="LaButti K."/>
            <person name="Lindquist E.A."/>
            <person name="Lipzen A."/>
            <person name="Lundell T."/>
            <person name="Morin E."/>
            <person name="Murat C."/>
            <person name="Sun H."/>
            <person name="Tunlid A."/>
            <person name="Henrissat B."/>
            <person name="Grigoriev I.V."/>
            <person name="Hibbett D.S."/>
            <person name="Martin F."/>
            <person name="Nordberg H.P."/>
            <person name="Cantor M.N."/>
            <person name="Hua S.X."/>
        </authorList>
    </citation>
    <scope>NUCLEOTIDE SEQUENCE [LARGE SCALE GENOMIC DNA]</scope>
    <source>
        <strain evidence="1 2">ATCC 200175</strain>
    </source>
</reference>
<name>A0A0C9TIZ8_PAXIN</name>
<keyword evidence="2" id="KW-1185">Reference proteome</keyword>
<dbReference type="HOGENOM" id="CLU_704181_0_0_1"/>
<evidence type="ECO:0000313" key="1">
    <source>
        <dbReference type="EMBL" id="KIJ07301.1"/>
    </source>
</evidence>
<organism evidence="1 2">
    <name type="scientific">Paxillus involutus ATCC 200175</name>
    <dbReference type="NCBI Taxonomy" id="664439"/>
    <lineage>
        <taxon>Eukaryota</taxon>
        <taxon>Fungi</taxon>
        <taxon>Dikarya</taxon>
        <taxon>Basidiomycota</taxon>
        <taxon>Agaricomycotina</taxon>
        <taxon>Agaricomycetes</taxon>
        <taxon>Agaricomycetidae</taxon>
        <taxon>Boletales</taxon>
        <taxon>Paxilineae</taxon>
        <taxon>Paxillaceae</taxon>
        <taxon>Paxillus</taxon>
    </lineage>
</organism>